<dbReference type="EMBL" id="FRCS01000020">
    <property type="protein sequence ID" value="SHN47136.1"/>
    <property type="molecule type" value="Genomic_DNA"/>
</dbReference>
<dbReference type="STRING" id="134849.SAMN05443668_12092"/>
<keyword evidence="4" id="KW-1003">Cell membrane</keyword>
<keyword evidence="13 14" id="KW-0472">Membrane</keyword>
<dbReference type="Gene3D" id="3.30.565.10">
    <property type="entry name" value="Histidine kinase-like ATPase, C-terminal domain"/>
    <property type="match status" value="1"/>
</dbReference>
<dbReference type="InterPro" id="IPR029151">
    <property type="entry name" value="Sensor-like_sf"/>
</dbReference>
<organism evidence="17 18">
    <name type="scientific">Cryptosporangium aurantiacum</name>
    <dbReference type="NCBI Taxonomy" id="134849"/>
    <lineage>
        <taxon>Bacteria</taxon>
        <taxon>Bacillati</taxon>
        <taxon>Actinomycetota</taxon>
        <taxon>Actinomycetes</taxon>
        <taxon>Cryptosporangiales</taxon>
        <taxon>Cryptosporangiaceae</taxon>
        <taxon>Cryptosporangium</taxon>
    </lineage>
</organism>
<dbReference type="EC" id="2.7.13.3" evidence="3"/>
<dbReference type="AlphaFoldDB" id="A0A1M7RLY9"/>
<evidence type="ECO:0000313" key="18">
    <source>
        <dbReference type="Proteomes" id="UP000184440"/>
    </source>
</evidence>
<evidence type="ECO:0000256" key="10">
    <source>
        <dbReference type="ARBA" id="ARBA00022840"/>
    </source>
</evidence>
<proteinExistence type="predicted"/>
<dbReference type="GO" id="GO:0000155">
    <property type="term" value="F:phosphorelay sensor kinase activity"/>
    <property type="evidence" value="ECO:0007669"/>
    <property type="project" value="TreeGrafter"/>
</dbReference>
<dbReference type="Pfam" id="PF00989">
    <property type="entry name" value="PAS"/>
    <property type="match status" value="1"/>
</dbReference>
<dbReference type="InterPro" id="IPR036890">
    <property type="entry name" value="HATPase_C_sf"/>
</dbReference>
<evidence type="ECO:0000256" key="5">
    <source>
        <dbReference type="ARBA" id="ARBA00022553"/>
    </source>
</evidence>
<dbReference type="InterPro" id="IPR003594">
    <property type="entry name" value="HATPase_dom"/>
</dbReference>
<dbReference type="Pfam" id="PF17203">
    <property type="entry name" value="sCache_3_2"/>
    <property type="match status" value="1"/>
</dbReference>
<evidence type="ECO:0000256" key="9">
    <source>
        <dbReference type="ARBA" id="ARBA00022777"/>
    </source>
</evidence>
<gene>
    <name evidence="17" type="ORF">SAMN05443668_12092</name>
</gene>
<accession>A0A1M7RLY9</accession>
<name>A0A1M7RLY9_9ACTN</name>
<sequence length="549" mass="57767">MPRISATVTSVTVLYITIPEREAAPVLRPRDWSLARQLLALQIAVVTVVVAAGLGAAIAQAEQATEESAATRALAIARSVAATPDVRAALELPDPSPVLQPHAENVRRATGTDFVVVMSAAGIRYTHPDETQIGKKFLGHIDRAVRGEAFTETYTGTLGPSVRAVVPVIADGTVRALVSVGIKRSAVDRTLQGQLPTLALAGVLALLLAAAGTWLVNRRLRRQTHDLGPRELSRMYAYYDAVLHAVGEGLLLLDRDGRVQLVNDEARRLLGLPSDAAGQHVDALPVPTTLGAALAAGEQRVDEIHLTGDRVLVVNQRPAGGGSVVTLRDHTDLQALTGELDSVRGFAESLRSAAHEASNRLHTVVSLIGLGRVSEAVEFATGELALSQRLADRVVEAVEEPVLVALLLGKVAQAAERGVELVLEPDAQVPPGVADPRDLVTIVGNLIDNAVDAAVAAPPPRRVEVGAWVDDDTLVFQVTDSGTGLEAGQVEQAFARGWSTKTDGRLIGRGLGLALVGQAVHRHGGRIDVAGDGGAVFTVRLPMRARVSS</sequence>
<dbReference type="Gene3D" id="3.30.450.20">
    <property type="entry name" value="PAS domain"/>
    <property type="match status" value="2"/>
</dbReference>
<evidence type="ECO:0000256" key="3">
    <source>
        <dbReference type="ARBA" id="ARBA00012438"/>
    </source>
</evidence>
<dbReference type="SMART" id="SM00387">
    <property type="entry name" value="HATPase_c"/>
    <property type="match status" value="1"/>
</dbReference>
<dbReference type="InterPro" id="IPR035965">
    <property type="entry name" value="PAS-like_dom_sf"/>
</dbReference>
<dbReference type="PRINTS" id="PR00344">
    <property type="entry name" value="BCTRLSENSOR"/>
</dbReference>
<dbReference type="InterPro" id="IPR013767">
    <property type="entry name" value="PAS_fold"/>
</dbReference>
<dbReference type="CDD" id="cd00130">
    <property type="entry name" value="PAS"/>
    <property type="match status" value="1"/>
</dbReference>
<evidence type="ECO:0000256" key="4">
    <source>
        <dbReference type="ARBA" id="ARBA00022475"/>
    </source>
</evidence>
<dbReference type="GO" id="GO:0006355">
    <property type="term" value="P:regulation of DNA-templated transcription"/>
    <property type="evidence" value="ECO:0007669"/>
    <property type="project" value="InterPro"/>
</dbReference>
<dbReference type="SUPFAM" id="SSF55874">
    <property type="entry name" value="ATPase domain of HSP90 chaperone/DNA topoisomerase II/histidine kinase"/>
    <property type="match status" value="1"/>
</dbReference>
<evidence type="ECO:0000313" key="17">
    <source>
        <dbReference type="EMBL" id="SHN47136.1"/>
    </source>
</evidence>
<evidence type="ECO:0000256" key="1">
    <source>
        <dbReference type="ARBA" id="ARBA00000085"/>
    </source>
</evidence>
<evidence type="ECO:0000256" key="6">
    <source>
        <dbReference type="ARBA" id="ARBA00022679"/>
    </source>
</evidence>
<evidence type="ECO:0000259" key="15">
    <source>
        <dbReference type="PROSITE" id="PS50109"/>
    </source>
</evidence>
<keyword evidence="7 14" id="KW-0812">Transmembrane</keyword>
<evidence type="ECO:0000256" key="13">
    <source>
        <dbReference type="ARBA" id="ARBA00023136"/>
    </source>
</evidence>
<keyword evidence="12" id="KW-0902">Two-component regulatory system</keyword>
<dbReference type="InterPro" id="IPR000014">
    <property type="entry name" value="PAS"/>
</dbReference>
<keyword evidence="18" id="KW-1185">Reference proteome</keyword>
<dbReference type="Pfam" id="PF02518">
    <property type="entry name" value="HATPase_c"/>
    <property type="match status" value="1"/>
</dbReference>
<keyword evidence="8" id="KW-0547">Nucleotide-binding</keyword>
<dbReference type="OrthoDB" id="9792686at2"/>
<dbReference type="PROSITE" id="PS50109">
    <property type="entry name" value="HIS_KIN"/>
    <property type="match status" value="1"/>
</dbReference>
<evidence type="ECO:0000256" key="12">
    <source>
        <dbReference type="ARBA" id="ARBA00023012"/>
    </source>
</evidence>
<dbReference type="SUPFAM" id="SSF55785">
    <property type="entry name" value="PYP-like sensor domain (PAS domain)"/>
    <property type="match status" value="1"/>
</dbReference>
<keyword evidence="6" id="KW-0808">Transferase</keyword>
<keyword evidence="9 17" id="KW-0418">Kinase</keyword>
<dbReference type="InterPro" id="IPR033463">
    <property type="entry name" value="sCache_3"/>
</dbReference>
<dbReference type="SMART" id="SM00091">
    <property type="entry name" value="PAS"/>
    <property type="match status" value="1"/>
</dbReference>
<dbReference type="GO" id="GO:0005886">
    <property type="term" value="C:plasma membrane"/>
    <property type="evidence" value="ECO:0007669"/>
    <property type="project" value="UniProtKB-SubCell"/>
</dbReference>
<evidence type="ECO:0000259" key="16">
    <source>
        <dbReference type="PROSITE" id="PS50112"/>
    </source>
</evidence>
<dbReference type="SUPFAM" id="SSF103190">
    <property type="entry name" value="Sensory domain-like"/>
    <property type="match status" value="1"/>
</dbReference>
<protein>
    <recommendedName>
        <fullName evidence="3">histidine kinase</fullName>
        <ecNumber evidence="3">2.7.13.3</ecNumber>
    </recommendedName>
</protein>
<comment type="subcellular location">
    <subcellularLocation>
        <location evidence="2">Cell membrane</location>
        <topology evidence="2">Multi-pass membrane protein</topology>
    </subcellularLocation>
</comment>
<feature type="domain" description="Histidine kinase" evidence="15">
    <location>
        <begin position="352"/>
        <end position="545"/>
    </location>
</feature>
<keyword evidence="5" id="KW-0597">Phosphoprotein</keyword>
<evidence type="ECO:0000256" key="14">
    <source>
        <dbReference type="SAM" id="Phobius"/>
    </source>
</evidence>
<dbReference type="Proteomes" id="UP000184440">
    <property type="component" value="Unassembled WGS sequence"/>
</dbReference>
<feature type="domain" description="PAS" evidence="16">
    <location>
        <begin position="235"/>
        <end position="275"/>
    </location>
</feature>
<evidence type="ECO:0000256" key="7">
    <source>
        <dbReference type="ARBA" id="ARBA00022692"/>
    </source>
</evidence>
<dbReference type="GO" id="GO:0005524">
    <property type="term" value="F:ATP binding"/>
    <property type="evidence" value="ECO:0007669"/>
    <property type="project" value="UniProtKB-KW"/>
</dbReference>
<evidence type="ECO:0000256" key="11">
    <source>
        <dbReference type="ARBA" id="ARBA00022989"/>
    </source>
</evidence>
<reference evidence="17 18" key="1">
    <citation type="submission" date="2016-11" db="EMBL/GenBank/DDBJ databases">
        <authorList>
            <person name="Jaros S."/>
            <person name="Januszkiewicz K."/>
            <person name="Wedrychowicz H."/>
        </authorList>
    </citation>
    <scope>NUCLEOTIDE SEQUENCE [LARGE SCALE GENOMIC DNA]</scope>
    <source>
        <strain evidence="17 18">DSM 46144</strain>
    </source>
</reference>
<evidence type="ECO:0000256" key="8">
    <source>
        <dbReference type="ARBA" id="ARBA00022741"/>
    </source>
</evidence>
<comment type="catalytic activity">
    <reaction evidence="1">
        <text>ATP + protein L-histidine = ADP + protein N-phospho-L-histidine.</text>
        <dbReference type="EC" id="2.7.13.3"/>
    </reaction>
</comment>
<dbReference type="PROSITE" id="PS50112">
    <property type="entry name" value="PAS"/>
    <property type="match status" value="1"/>
</dbReference>
<feature type="transmembrane region" description="Helical" evidence="14">
    <location>
        <begin position="39"/>
        <end position="59"/>
    </location>
</feature>
<feature type="transmembrane region" description="Helical" evidence="14">
    <location>
        <begin position="198"/>
        <end position="216"/>
    </location>
</feature>
<dbReference type="PANTHER" id="PTHR43547">
    <property type="entry name" value="TWO-COMPONENT HISTIDINE KINASE"/>
    <property type="match status" value="1"/>
</dbReference>
<dbReference type="InterPro" id="IPR004358">
    <property type="entry name" value="Sig_transdc_His_kin-like_C"/>
</dbReference>
<evidence type="ECO:0000256" key="2">
    <source>
        <dbReference type="ARBA" id="ARBA00004651"/>
    </source>
</evidence>
<dbReference type="InterPro" id="IPR005467">
    <property type="entry name" value="His_kinase_dom"/>
</dbReference>
<dbReference type="PANTHER" id="PTHR43547:SF10">
    <property type="entry name" value="SENSOR HISTIDINE KINASE DCUS"/>
    <property type="match status" value="1"/>
</dbReference>
<keyword evidence="10" id="KW-0067">ATP-binding</keyword>
<keyword evidence="11 14" id="KW-1133">Transmembrane helix</keyword>